<organism evidence="2 3">
    <name type="scientific">Ignelater luminosus</name>
    <name type="common">Cucubano</name>
    <name type="synonym">Pyrophorus luminosus</name>
    <dbReference type="NCBI Taxonomy" id="2038154"/>
    <lineage>
        <taxon>Eukaryota</taxon>
        <taxon>Metazoa</taxon>
        <taxon>Ecdysozoa</taxon>
        <taxon>Arthropoda</taxon>
        <taxon>Hexapoda</taxon>
        <taxon>Insecta</taxon>
        <taxon>Pterygota</taxon>
        <taxon>Neoptera</taxon>
        <taxon>Endopterygota</taxon>
        <taxon>Coleoptera</taxon>
        <taxon>Polyphaga</taxon>
        <taxon>Elateriformia</taxon>
        <taxon>Elateroidea</taxon>
        <taxon>Elateridae</taxon>
        <taxon>Agrypninae</taxon>
        <taxon>Pyrophorini</taxon>
        <taxon>Ignelater</taxon>
    </lineage>
</organism>
<evidence type="ECO:0000256" key="1">
    <source>
        <dbReference type="SAM" id="MobiDB-lite"/>
    </source>
</evidence>
<feature type="region of interest" description="Disordered" evidence="1">
    <location>
        <begin position="44"/>
        <end position="95"/>
    </location>
</feature>
<feature type="compositionally biased region" description="Basic and acidic residues" evidence="1">
    <location>
        <begin position="52"/>
        <end position="83"/>
    </location>
</feature>
<sequence length="95" mass="11330">MRLLQDEESDGLILLADKKEDSQHNLQVWCQKLEKHNLKINMDKTKTMSVKDIQEQTKAQMERRDPVLPDRDRTGMERQERMETANNGQNIQHWL</sequence>
<feature type="compositionally biased region" description="Polar residues" evidence="1">
    <location>
        <begin position="84"/>
        <end position="95"/>
    </location>
</feature>
<dbReference type="AlphaFoldDB" id="A0A8K0GEH2"/>
<evidence type="ECO:0000313" key="2">
    <source>
        <dbReference type="EMBL" id="KAF2901665.1"/>
    </source>
</evidence>
<gene>
    <name evidence="2" type="ORF">ILUMI_04521</name>
</gene>
<accession>A0A8K0GEH2</accession>
<dbReference type="Proteomes" id="UP000801492">
    <property type="component" value="Unassembled WGS sequence"/>
</dbReference>
<comment type="caution">
    <text evidence="2">The sequence shown here is derived from an EMBL/GenBank/DDBJ whole genome shotgun (WGS) entry which is preliminary data.</text>
</comment>
<keyword evidence="3" id="KW-1185">Reference proteome</keyword>
<evidence type="ECO:0000313" key="3">
    <source>
        <dbReference type="Proteomes" id="UP000801492"/>
    </source>
</evidence>
<dbReference type="EMBL" id="VTPC01001513">
    <property type="protein sequence ID" value="KAF2901665.1"/>
    <property type="molecule type" value="Genomic_DNA"/>
</dbReference>
<name>A0A8K0GEH2_IGNLU</name>
<reference evidence="2" key="1">
    <citation type="submission" date="2019-08" db="EMBL/GenBank/DDBJ databases">
        <title>The genome of the North American firefly Photinus pyralis.</title>
        <authorList>
            <consortium name="Photinus pyralis genome working group"/>
            <person name="Fallon T.R."/>
            <person name="Sander Lower S.E."/>
            <person name="Weng J.-K."/>
        </authorList>
    </citation>
    <scope>NUCLEOTIDE SEQUENCE</scope>
    <source>
        <strain evidence="2">TRF0915ILg1</strain>
        <tissue evidence="2">Whole body</tissue>
    </source>
</reference>
<protein>
    <submittedName>
        <fullName evidence="2">Uncharacterized protein</fullName>
    </submittedName>
</protein>
<proteinExistence type="predicted"/>